<feature type="compositionally biased region" description="Low complexity" evidence="15">
    <location>
        <begin position="677"/>
        <end position="695"/>
    </location>
</feature>
<keyword evidence="7 14" id="KW-0720">Serine protease</keyword>
<feature type="signal peptide" evidence="17">
    <location>
        <begin position="1"/>
        <end position="19"/>
    </location>
</feature>
<feature type="compositionally biased region" description="Polar residues" evidence="15">
    <location>
        <begin position="634"/>
        <end position="654"/>
    </location>
</feature>
<dbReference type="InterPro" id="IPR000209">
    <property type="entry name" value="Peptidase_S8/S53_dom"/>
</dbReference>
<evidence type="ECO:0000256" key="2">
    <source>
        <dbReference type="ARBA" id="ARBA00005325"/>
    </source>
</evidence>
<proteinExistence type="inferred from homology"/>
<dbReference type="InterPro" id="IPR002884">
    <property type="entry name" value="P_dom"/>
</dbReference>
<organism evidence="19 20">
    <name type="scientific">Tothia fuscella</name>
    <dbReference type="NCBI Taxonomy" id="1048955"/>
    <lineage>
        <taxon>Eukaryota</taxon>
        <taxon>Fungi</taxon>
        <taxon>Dikarya</taxon>
        <taxon>Ascomycota</taxon>
        <taxon>Pezizomycotina</taxon>
        <taxon>Dothideomycetes</taxon>
        <taxon>Pleosporomycetidae</taxon>
        <taxon>Venturiales</taxon>
        <taxon>Cylindrosympodiaceae</taxon>
        <taxon>Tothia</taxon>
    </lineage>
</organism>
<sequence length="851" mass="93890">MRPSILIGALVSAVSISASYNLPPRDHDNYDYHVLHLDSSSTPADLAKHFGFRYDGPLGPLDDHHIFRAAKQNNDIVEDSIQELRRRRRRKRGVDLEPHILDSILLNQKQKLSKRLVKRGLIPRSNIRARADDANEDIIKERAEVAKSLSIADPIFNEQWHLYNTGQPGHDLNVTGVWLQGITGKGATVCIIDDGLDMFSRDLQPNYFGEGSYDFNDQVDEPKPRLSDDQHGTRCAGEVAAAKNDVCGVGVAYDSKVSGVRILSKAISDVDEALSVVYEYQKNDIYSCSWGPPDDGRTMEAPGILIQRAMVKAVREGRQGNGTIYVFAAGNGAASEDNCNFDGYTNSIYSVTVGAIDMFNKHPYYSEKCSAQLVVTYSSGSTDAIHTTDVGVNKCTKTHGGTSAAGPLAAGVYALLLSVRPDLSWRDIQWLTVMTAVPFYEEPSDWQDTKLGKKFSHQFGYGKLDTWAIVEAAKTWKNVKPQAWSFSPWIHVKTEIPQGDQGLHSTFEVTKEGLKKSNLERLEHVTVTMNVEHTRRGDLSVELRSPTGLVSHLATTRKWDEAPRGYVDWTFMSVVHWGEDGIGNWTVIVKDTVANQNKGTFTDWKLKLWGEAIDASAARPLPMPDEHDDDNHDSPATTTAHVSTGSVSVPTNTADLGDPASHPTRPAIAKPTDGSDPTATIPSQSPATSTSTSPPNGDTTQTPPPKSDHDHLLPSIFPTFGVSKSTQIWIYGSLSIILIFITSLLTYFFMQRRKRARNMRDEYQFEMVDAEDDEEAPLAGGGVGGKGGKKKKGGRRGGELYDAFAGESDEDLFSEEGDDVGDREREREGARYRDDDEGGSEEDRDEKLVVR</sequence>
<comment type="subcellular location">
    <subcellularLocation>
        <location evidence="1">Membrane</location>
    </subcellularLocation>
</comment>
<dbReference type="PROSITE" id="PS51829">
    <property type="entry name" value="P_HOMO_B"/>
    <property type="match status" value="1"/>
</dbReference>
<evidence type="ECO:0000313" key="20">
    <source>
        <dbReference type="Proteomes" id="UP000800235"/>
    </source>
</evidence>
<feature type="active site" description="Charge relay system" evidence="13 14">
    <location>
        <position position="193"/>
    </location>
</feature>
<evidence type="ECO:0000313" key="19">
    <source>
        <dbReference type="EMBL" id="KAF2426497.1"/>
    </source>
</evidence>
<keyword evidence="20" id="KW-1185">Reference proteome</keyword>
<name>A0A9P4NM09_9PEZI</name>
<dbReference type="InterPro" id="IPR034182">
    <property type="entry name" value="Kexin/furin"/>
</dbReference>
<dbReference type="SUPFAM" id="SSF49785">
    <property type="entry name" value="Galactose-binding domain-like"/>
    <property type="match status" value="1"/>
</dbReference>
<evidence type="ECO:0000256" key="11">
    <source>
        <dbReference type="ARBA" id="ARBA00023145"/>
    </source>
</evidence>
<dbReference type="EMBL" id="MU007064">
    <property type="protein sequence ID" value="KAF2426497.1"/>
    <property type="molecule type" value="Genomic_DNA"/>
</dbReference>
<dbReference type="PROSITE" id="PS00137">
    <property type="entry name" value="SUBTILASE_HIS"/>
    <property type="match status" value="1"/>
</dbReference>
<dbReference type="Gene3D" id="2.60.120.260">
    <property type="entry name" value="Galactose-binding domain-like"/>
    <property type="match status" value="1"/>
</dbReference>
<keyword evidence="8" id="KW-0106">Calcium</keyword>
<dbReference type="FunFam" id="3.40.50.200:FF:000005">
    <property type="entry name" value="Proprotein convertase subtilisin/kexin type 7"/>
    <property type="match status" value="1"/>
</dbReference>
<feature type="compositionally biased region" description="Acidic residues" evidence="15">
    <location>
        <begin position="835"/>
        <end position="844"/>
    </location>
</feature>
<dbReference type="CDD" id="cd04059">
    <property type="entry name" value="Peptidases_S8_Protein_convertases_Kexins_Furin-like"/>
    <property type="match status" value="1"/>
</dbReference>
<evidence type="ECO:0000256" key="14">
    <source>
        <dbReference type="PROSITE-ProRule" id="PRU01240"/>
    </source>
</evidence>
<dbReference type="GO" id="GO:0004252">
    <property type="term" value="F:serine-type endopeptidase activity"/>
    <property type="evidence" value="ECO:0007669"/>
    <property type="project" value="UniProtKB-UniRule"/>
</dbReference>
<keyword evidence="4 16" id="KW-0812">Transmembrane</keyword>
<dbReference type="GO" id="GO:0007323">
    <property type="term" value="P:peptide pheromone maturation"/>
    <property type="evidence" value="ECO:0007669"/>
    <property type="project" value="UniProtKB-ARBA"/>
</dbReference>
<evidence type="ECO:0000256" key="5">
    <source>
        <dbReference type="ARBA" id="ARBA00022729"/>
    </source>
</evidence>
<dbReference type="AlphaFoldDB" id="A0A9P4NM09"/>
<dbReference type="Pfam" id="PF01483">
    <property type="entry name" value="P_proprotein"/>
    <property type="match status" value="1"/>
</dbReference>
<dbReference type="InterPro" id="IPR015500">
    <property type="entry name" value="Peptidase_S8_subtilisin-rel"/>
</dbReference>
<feature type="active site" description="Charge relay system" evidence="13 14">
    <location>
        <position position="231"/>
    </location>
</feature>
<feature type="domain" description="P/Homo B" evidence="18">
    <location>
        <begin position="479"/>
        <end position="614"/>
    </location>
</feature>
<evidence type="ECO:0000256" key="1">
    <source>
        <dbReference type="ARBA" id="ARBA00004370"/>
    </source>
</evidence>
<dbReference type="Proteomes" id="UP000800235">
    <property type="component" value="Unassembled WGS sequence"/>
</dbReference>
<keyword evidence="3 14" id="KW-0645">Protease</keyword>
<evidence type="ECO:0000256" key="10">
    <source>
        <dbReference type="ARBA" id="ARBA00023136"/>
    </source>
</evidence>
<evidence type="ECO:0000256" key="6">
    <source>
        <dbReference type="ARBA" id="ARBA00022801"/>
    </source>
</evidence>
<dbReference type="Gene3D" id="3.40.50.200">
    <property type="entry name" value="Peptidase S8/S53 domain"/>
    <property type="match status" value="1"/>
</dbReference>
<dbReference type="InterPro" id="IPR022398">
    <property type="entry name" value="Peptidase_S8_His-AS"/>
</dbReference>
<keyword evidence="6 14" id="KW-0378">Hydrolase</keyword>
<feature type="compositionally biased region" description="Acidic residues" evidence="15">
    <location>
        <begin position="807"/>
        <end position="819"/>
    </location>
</feature>
<evidence type="ECO:0000256" key="3">
    <source>
        <dbReference type="ARBA" id="ARBA00022670"/>
    </source>
</evidence>
<comment type="similarity">
    <text evidence="2">Belongs to the peptidase S8 family. Furin subfamily.</text>
</comment>
<feature type="active site" description="Charge relay system" evidence="13 14">
    <location>
        <position position="403"/>
    </location>
</feature>
<dbReference type="GO" id="GO:0000139">
    <property type="term" value="C:Golgi membrane"/>
    <property type="evidence" value="ECO:0007669"/>
    <property type="project" value="TreeGrafter"/>
</dbReference>
<protein>
    <recommendedName>
        <fullName evidence="18">P/Homo B domain-containing protein</fullName>
    </recommendedName>
</protein>
<evidence type="ECO:0000256" key="17">
    <source>
        <dbReference type="SAM" id="SignalP"/>
    </source>
</evidence>
<evidence type="ECO:0000256" key="8">
    <source>
        <dbReference type="ARBA" id="ARBA00022837"/>
    </source>
</evidence>
<evidence type="ECO:0000256" key="16">
    <source>
        <dbReference type="SAM" id="Phobius"/>
    </source>
</evidence>
<comment type="caution">
    <text evidence="19">The sequence shown here is derived from an EMBL/GenBank/DDBJ whole genome shotgun (WGS) entry which is preliminary data.</text>
</comment>
<keyword evidence="9 16" id="KW-1133">Transmembrane helix</keyword>
<dbReference type="OrthoDB" id="300641at2759"/>
<dbReference type="PROSITE" id="PS51892">
    <property type="entry name" value="SUBTILASE"/>
    <property type="match status" value="1"/>
</dbReference>
<reference evidence="19" key="1">
    <citation type="journal article" date="2020" name="Stud. Mycol.">
        <title>101 Dothideomycetes genomes: a test case for predicting lifestyles and emergence of pathogens.</title>
        <authorList>
            <person name="Haridas S."/>
            <person name="Albert R."/>
            <person name="Binder M."/>
            <person name="Bloem J."/>
            <person name="Labutti K."/>
            <person name="Salamov A."/>
            <person name="Andreopoulos B."/>
            <person name="Baker S."/>
            <person name="Barry K."/>
            <person name="Bills G."/>
            <person name="Bluhm B."/>
            <person name="Cannon C."/>
            <person name="Castanera R."/>
            <person name="Culley D."/>
            <person name="Daum C."/>
            <person name="Ezra D."/>
            <person name="Gonzalez J."/>
            <person name="Henrissat B."/>
            <person name="Kuo A."/>
            <person name="Liang C."/>
            <person name="Lipzen A."/>
            <person name="Lutzoni F."/>
            <person name="Magnuson J."/>
            <person name="Mondo S."/>
            <person name="Nolan M."/>
            <person name="Ohm R."/>
            <person name="Pangilinan J."/>
            <person name="Park H.-J."/>
            <person name="Ramirez L."/>
            <person name="Alfaro M."/>
            <person name="Sun H."/>
            <person name="Tritt A."/>
            <person name="Yoshinaga Y."/>
            <person name="Zwiers L.-H."/>
            <person name="Turgeon B."/>
            <person name="Goodwin S."/>
            <person name="Spatafora J."/>
            <person name="Crous P."/>
            <person name="Grigoriev I."/>
        </authorList>
    </citation>
    <scope>NUCLEOTIDE SEQUENCE</scope>
    <source>
        <strain evidence="19">CBS 130266</strain>
    </source>
</reference>
<evidence type="ECO:0000256" key="4">
    <source>
        <dbReference type="ARBA" id="ARBA00022692"/>
    </source>
</evidence>
<dbReference type="InterPro" id="IPR008979">
    <property type="entry name" value="Galactose-bd-like_sf"/>
</dbReference>
<evidence type="ECO:0000259" key="18">
    <source>
        <dbReference type="PROSITE" id="PS51829"/>
    </source>
</evidence>
<feature type="region of interest" description="Disordered" evidence="15">
    <location>
        <begin position="619"/>
        <end position="712"/>
    </location>
</feature>
<feature type="chain" id="PRO_5040261432" description="P/Homo B domain-containing protein" evidence="17">
    <location>
        <begin position="20"/>
        <end position="851"/>
    </location>
</feature>
<dbReference type="PANTHER" id="PTHR42884:SF14">
    <property type="entry name" value="NEUROENDOCRINE CONVERTASE 1"/>
    <property type="match status" value="1"/>
</dbReference>
<feature type="transmembrane region" description="Helical" evidence="16">
    <location>
        <begin position="728"/>
        <end position="750"/>
    </location>
</feature>
<feature type="compositionally biased region" description="Basic and acidic residues" evidence="15">
    <location>
        <begin position="820"/>
        <end position="834"/>
    </location>
</feature>
<keyword evidence="11" id="KW-0865">Zymogen</keyword>
<evidence type="ECO:0000256" key="12">
    <source>
        <dbReference type="ARBA" id="ARBA00023180"/>
    </source>
</evidence>
<evidence type="ECO:0000256" key="7">
    <source>
        <dbReference type="ARBA" id="ARBA00022825"/>
    </source>
</evidence>
<dbReference type="GO" id="GO:0005802">
    <property type="term" value="C:trans-Golgi network"/>
    <property type="evidence" value="ECO:0007669"/>
    <property type="project" value="TreeGrafter"/>
</dbReference>
<dbReference type="InterPro" id="IPR023828">
    <property type="entry name" value="Peptidase_S8_Ser-AS"/>
</dbReference>
<dbReference type="GO" id="GO:0016485">
    <property type="term" value="P:protein processing"/>
    <property type="evidence" value="ECO:0007669"/>
    <property type="project" value="TreeGrafter"/>
</dbReference>
<evidence type="ECO:0000256" key="9">
    <source>
        <dbReference type="ARBA" id="ARBA00022989"/>
    </source>
</evidence>
<keyword evidence="10 16" id="KW-0472">Membrane</keyword>
<dbReference type="Pfam" id="PF00082">
    <property type="entry name" value="Peptidase_S8"/>
    <property type="match status" value="1"/>
</dbReference>
<evidence type="ECO:0000256" key="15">
    <source>
        <dbReference type="SAM" id="MobiDB-lite"/>
    </source>
</evidence>
<accession>A0A9P4NM09</accession>
<dbReference type="PANTHER" id="PTHR42884">
    <property type="entry name" value="PROPROTEIN CONVERTASE SUBTILISIN/KEXIN-RELATED"/>
    <property type="match status" value="1"/>
</dbReference>
<dbReference type="SUPFAM" id="SSF52743">
    <property type="entry name" value="Subtilisin-like"/>
    <property type="match status" value="1"/>
</dbReference>
<keyword evidence="12" id="KW-0325">Glycoprotein</keyword>
<evidence type="ECO:0000256" key="13">
    <source>
        <dbReference type="PIRSR" id="PIRSR615500-1"/>
    </source>
</evidence>
<dbReference type="PRINTS" id="PR00723">
    <property type="entry name" value="SUBTILISIN"/>
</dbReference>
<dbReference type="PROSITE" id="PS00138">
    <property type="entry name" value="SUBTILASE_SER"/>
    <property type="match status" value="1"/>
</dbReference>
<dbReference type="InterPro" id="IPR036852">
    <property type="entry name" value="Peptidase_S8/S53_dom_sf"/>
</dbReference>
<keyword evidence="5 17" id="KW-0732">Signal</keyword>
<gene>
    <name evidence="19" type="ORF">EJ08DRAFT_373680</name>
</gene>
<feature type="region of interest" description="Disordered" evidence="15">
    <location>
        <begin position="775"/>
        <end position="851"/>
    </location>
</feature>
<dbReference type="FunFam" id="2.60.120.260:FF:000026">
    <property type="entry name" value="proprotein convertase subtilisin/kexin type 7"/>
    <property type="match status" value="1"/>
</dbReference>